<keyword evidence="2" id="KW-1185">Reference proteome</keyword>
<evidence type="ECO:0000313" key="1">
    <source>
        <dbReference type="EMBL" id="KAB7757261.1"/>
    </source>
</evidence>
<reference evidence="1 2" key="1">
    <citation type="submission" date="2012-10" db="EMBL/GenBank/DDBJ databases">
        <title>The draft sequence of the Mycobacterium pheli genome.</title>
        <authorList>
            <person name="Pettersson B.M.F."/>
            <person name="Das S."/>
            <person name="Dasgupta S."/>
            <person name="Bhattacharya A."/>
            <person name="Kirsebom L.A."/>
        </authorList>
    </citation>
    <scope>NUCLEOTIDE SEQUENCE [LARGE SCALE GENOMIC DNA]</scope>
    <source>
        <strain evidence="1 2">CCUG 21000</strain>
    </source>
</reference>
<name>A0A5N5V5S0_MYCPH</name>
<sequence length="157" mass="16185">MADVALDEVSAGVFARRQKVPGDARPWFVSAAPAPTVGAVMNRAGKLMPCVGNGVVKPNSAGMEIPPSADGPAVPDLVWLSTEVWRGTAQAAMRNGMPFMFAAPSGGVAACHTGLLLPSGEVWVMNRSGAAPTEGVALARDRDQYACGDRVRPGGAR</sequence>
<comment type="caution">
    <text evidence="1">The sequence shown here is derived from an EMBL/GenBank/DDBJ whole genome shotgun (WGS) entry which is preliminary data.</text>
</comment>
<dbReference type="AlphaFoldDB" id="A0A5N5V5S0"/>
<evidence type="ECO:0000313" key="2">
    <source>
        <dbReference type="Proteomes" id="UP000325690"/>
    </source>
</evidence>
<accession>A0A5N5V5S0</accession>
<dbReference type="Proteomes" id="UP000325690">
    <property type="component" value="Unassembled WGS sequence"/>
</dbReference>
<proteinExistence type="predicted"/>
<organism evidence="1 2">
    <name type="scientific">Mycolicibacterium phlei DSM 43239 = CCUG 21000</name>
    <dbReference type="NCBI Taxonomy" id="1226750"/>
    <lineage>
        <taxon>Bacteria</taxon>
        <taxon>Bacillati</taxon>
        <taxon>Actinomycetota</taxon>
        <taxon>Actinomycetes</taxon>
        <taxon>Mycobacteriales</taxon>
        <taxon>Mycobacteriaceae</taxon>
        <taxon>Mycolicibacterium</taxon>
    </lineage>
</organism>
<gene>
    <name evidence="1" type="ORF">MPHL21000_08435</name>
</gene>
<dbReference type="EMBL" id="ANBP01000009">
    <property type="protein sequence ID" value="KAB7757261.1"/>
    <property type="molecule type" value="Genomic_DNA"/>
</dbReference>
<protein>
    <submittedName>
        <fullName evidence="1">Uncharacterized protein</fullName>
    </submittedName>
</protein>